<reference evidence="1" key="2">
    <citation type="journal article" date="2021" name="Front. Microbiol.">
        <title>Aerobic Denitrification and Heterotrophic Sulfur Oxidation in the Genus Halomonas Revealed by Six Novel Species Characterizations and Genome-Based Analysis.</title>
        <authorList>
            <person name="Wang L."/>
            <person name="Shao Z."/>
        </authorList>
    </citation>
    <scope>NUCLEOTIDE SEQUENCE</scope>
    <source>
        <strain evidence="1">MCCC 1A05776</strain>
    </source>
</reference>
<comment type="caution">
    <text evidence="1">The sequence shown here is derived from an EMBL/GenBank/DDBJ whole genome shotgun (WGS) entry which is preliminary data.</text>
</comment>
<protein>
    <submittedName>
        <fullName evidence="1">Uncharacterized protein</fullName>
    </submittedName>
</protein>
<dbReference type="Proteomes" id="UP001320178">
    <property type="component" value="Unassembled WGS sequence"/>
</dbReference>
<evidence type="ECO:0000313" key="2">
    <source>
        <dbReference type="Proteomes" id="UP001320178"/>
    </source>
</evidence>
<gene>
    <name evidence="1" type="ORF">HOP61_18690</name>
</gene>
<reference evidence="1" key="1">
    <citation type="submission" date="2020-05" db="EMBL/GenBank/DDBJ databases">
        <authorList>
            <person name="Wang L."/>
            <person name="Shao Z."/>
        </authorList>
    </citation>
    <scope>NUCLEOTIDE SEQUENCE</scope>
    <source>
        <strain evidence="1">MCCC 1A05776</strain>
    </source>
</reference>
<evidence type="ECO:0000313" key="1">
    <source>
        <dbReference type="EMBL" id="MCE8053322.1"/>
    </source>
</evidence>
<proteinExistence type="predicted"/>
<organism evidence="1 2">
    <name type="scientific">Billgrantia desiderata</name>
    <dbReference type="NCBI Taxonomy" id="52021"/>
    <lineage>
        <taxon>Bacteria</taxon>
        <taxon>Pseudomonadati</taxon>
        <taxon>Pseudomonadota</taxon>
        <taxon>Gammaproteobacteria</taxon>
        <taxon>Oceanospirillales</taxon>
        <taxon>Halomonadaceae</taxon>
        <taxon>Billgrantia</taxon>
    </lineage>
</organism>
<dbReference type="EMBL" id="JABFTS010000010">
    <property type="protein sequence ID" value="MCE8053322.1"/>
    <property type="molecule type" value="Genomic_DNA"/>
</dbReference>
<dbReference type="RefSeq" id="WP_234240669.1">
    <property type="nucleotide sequence ID" value="NZ_JABFTS010000010.1"/>
</dbReference>
<accession>A0AAW4YYB1</accession>
<sequence>MMHAKVFQAQALDNSSSDYLRLAEHSAELRSPIREQTYSGMASISAHGSVLFAQDGVKLFVKGNAAVLQVIAEERDHAGRLAPVVCWVEQDTEQSSGASGVDAVWASLEQFATAIGRSFSEPRRLAAREALELLAKKQSSQSLIALAIALLQREWSAWLKRVLATLKNFGK</sequence>
<dbReference type="AlphaFoldDB" id="A0AAW4YYB1"/>
<name>A0AAW4YYB1_9GAMM</name>